<keyword evidence="3" id="KW-1185">Reference proteome</keyword>
<organism evidence="2 3">
    <name type="scientific">Felis catus</name>
    <name type="common">Cat</name>
    <name type="synonym">Felis silvestris catus</name>
    <dbReference type="NCBI Taxonomy" id="9685"/>
    <lineage>
        <taxon>Eukaryota</taxon>
        <taxon>Metazoa</taxon>
        <taxon>Chordata</taxon>
        <taxon>Craniata</taxon>
        <taxon>Vertebrata</taxon>
        <taxon>Euteleostomi</taxon>
        <taxon>Mammalia</taxon>
        <taxon>Eutheria</taxon>
        <taxon>Laurasiatheria</taxon>
        <taxon>Carnivora</taxon>
        <taxon>Feliformia</taxon>
        <taxon>Felidae</taxon>
        <taxon>Felinae</taxon>
        <taxon>Felis</taxon>
    </lineage>
</organism>
<reference evidence="2" key="3">
    <citation type="submission" date="2025-09" db="UniProtKB">
        <authorList>
            <consortium name="Ensembl"/>
        </authorList>
    </citation>
    <scope>IDENTIFICATION</scope>
    <source>
        <strain evidence="2">breed Abyssinian</strain>
    </source>
</reference>
<evidence type="ECO:0000313" key="3">
    <source>
        <dbReference type="Proteomes" id="UP000823872"/>
    </source>
</evidence>
<protein>
    <recommendedName>
        <fullName evidence="4">Ribose-phosphate pyrophosphokinase N-terminal domain-containing protein</fullName>
    </recommendedName>
</protein>
<dbReference type="SUPFAM" id="SSF53271">
    <property type="entry name" value="PRTase-like"/>
    <property type="match status" value="1"/>
</dbReference>
<dbReference type="InterPro" id="IPR029057">
    <property type="entry name" value="PRTase-like"/>
</dbReference>
<reference evidence="2" key="2">
    <citation type="submission" date="2025-08" db="UniProtKB">
        <authorList>
            <consortium name="Ensembl"/>
        </authorList>
    </citation>
    <scope>IDENTIFICATION</scope>
    <source>
        <strain evidence="2">breed Abyssinian</strain>
    </source>
</reference>
<dbReference type="Proteomes" id="UP000823872">
    <property type="component" value="Chromosome A2"/>
</dbReference>
<dbReference type="Ensembl" id="ENSFCTT00005006078.1">
    <property type="protein sequence ID" value="ENSFCTP00005003826.1"/>
    <property type="gene ID" value="ENSFCTG00005002299.1"/>
</dbReference>
<dbReference type="PANTHER" id="PTHR10210:SF118">
    <property type="entry name" value="RIBOSE-PHOSPHATE PYROPHOSPHOKINASE 1"/>
    <property type="match status" value="1"/>
</dbReference>
<evidence type="ECO:0008006" key="4">
    <source>
        <dbReference type="Google" id="ProtNLM"/>
    </source>
</evidence>
<reference evidence="2 3" key="1">
    <citation type="submission" date="2021-02" db="EMBL/GenBank/DDBJ databases">
        <title>Safari Cat Assemblies.</title>
        <authorList>
            <person name="Bredemeyer K.R."/>
            <person name="Murphy W.J."/>
        </authorList>
    </citation>
    <scope>NUCLEOTIDE SEQUENCE [LARGE SCALE GENOMIC DNA]</scope>
</reference>
<dbReference type="Pfam" id="PF14572">
    <property type="entry name" value="Pribosyl_synth"/>
    <property type="match status" value="1"/>
</dbReference>
<gene>
    <name evidence="2" type="primary">PRPS1L1</name>
</gene>
<dbReference type="Gene3D" id="3.40.50.2020">
    <property type="match status" value="1"/>
</dbReference>
<dbReference type="PANTHER" id="PTHR10210">
    <property type="entry name" value="RIBOSE-PHOSPHATE DIPHOSPHOKINASE FAMILY MEMBER"/>
    <property type="match status" value="1"/>
</dbReference>
<evidence type="ECO:0000256" key="1">
    <source>
        <dbReference type="ARBA" id="ARBA00006478"/>
    </source>
</evidence>
<evidence type="ECO:0000313" key="2">
    <source>
        <dbReference type="Ensembl" id="ENSFCTP00005003826.1"/>
    </source>
</evidence>
<accession>A0ABI7W3P3</accession>
<proteinExistence type="inferred from homology"/>
<dbReference type="GeneTree" id="ENSGT00950000182803"/>
<dbReference type="InterPro" id="IPR005946">
    <property type="entry name" value="Rib-P_diPkinase"/>
</dbReference>
<sequence length="115" mass="12396">MPGNNGKAFVSLWSDFGCNLDSSSDRRTKTDKLLSAGAARVYAILTHGIFSGPALARINSACFEAVVVTNTIPQEGKMKHCSKIQAIDISMILAEAIKRTHNGESVSYLFSHVPL</sequence>
<name>A0ABI7W3P3_FELCA</name>
<comment type="similarity">
    <text evidence="1">Belongs to the ribose-phosphate pyrophosphokinase family.</text>
</comment>